<evidence type="ECO:0000313" key="1">
    <source>
        <dbReference type="EMBL" id="KAK3340276.1"/>
    </source>
</evidence>
<accession>A0AAE0MP89</accession>
<organism evidence="1 2">
    <name type="scientific">Neurospora tetraspora</name>
    <dbReference type="NCBI Taxonomy" id="94610"/>
    <lineage>
        <taxon>Eukaryota</taxon>
        <taxon>Fungi</taxon>
        <taxon>Dikarya</taxon>
        <taxon>Ascomycota</taxon>
        <taxon>Pezizomycotina</taxon>
        <taxon>Sordariomycetes</taxon>
        <taxon>Sordariomycetidae</taxon>
        <taxon>Sordariales</taxon>
        <taxon>Sordariaceae</taxon>
        <taxon>Neurospora</taxon>
    </lineage>
</organism>
<evidence type="ECO:0000313" key="2">
    <source>
        <dbReference type="Proteomes" id="UP001278500"/>
    </source>
</evidence>
<dbReference type="Proteomes" id="UP001278500">
    <property type="component" value="Unassembled WGS sequence"/>
</dbReference>
<protein>
    <submittedName>
        <fullName evidence="1">Uncharacterized protein</fullName>
    </submittedName>
</protein>
<keyword evidence="2" id="KW-1185">Reference proteome</keyword>
<reference evidence="1" key="1">
    <citation type="journal article" date="2023" name="Mol. Phylogenet. Evol.">
        <title>Genome-scale phylogeny and comparative genomics of the fungal order Sordariales.</title>
        <authorList>
            <person name="Hensen N."/>
            <person name="Bonometti L."/>
            <person name="Westerberg I."/>
            <person name="Brannstrom I.O."/>
            <person name="Guillou S."/>
            <person name="Cros-Aarteil S."/>
            <person name="Calhoun S."/>
            <person name="Haridas S."/>
            <person name="Kuo A."/>
            <person name="Mondo S."/>
            <person name="Pangilinan J."/>
            <person name="Riley R."/>
            <person name="LaButti K."/>
            <person name="Andreopoulos B."/>
            <person name="Lipzen A."/>
            <person name="Chen C."/>
            <person name="Yan M."/>
            <person name="Daum C."/>
            <person name="Ng V."/>
            <person name="Clum A."/>
            <person name="Steindorff A."/>
            <person name="Ohm R.A."/>
            <person name="Martin F."/>
            <person name="Silar P."/>
            <person name="Natvig D.O."/>
            <person name="Lalanne C."/>
            <person name="Gautier V."/>
            <person name="Ament-Velasquez S.L."/>
            <person name="Kruys A."/>
            <person name="Hutchinson M.I."/>
            <person name="Powell A.J."/>
            <person name="Barry K."/>
            <person name="Miller A.N."/>
            <person name="Grigoriev I.V."/>
            <person name="Debuchy R."/>
            <person name="Gladieux P."/>
            <person name="Hiltunen Thoren M."/>
            <person name="Johannesson H."/>
        </authorList>
    </citation>
    <scope>NUCLEOTIDE SEQUENCE</scope>
    <source>
        <strain evidence="1">CBS 560.94</strain>
    </source>
</reference>
<dbReference type="RefSeq" id="XP_062679218.1">
    <property type="nucleotide sequence ID" value="XM_062822522.1"/>
</dbReference>
<dbReference type="GeneID" id="87859676"/>
<name>A0AAE0MP89_9PEZI</name>
<reference evidence="1" key="2">
    <citation type="submission" date="2023-06" db="EMBL/GenBank/DDBJ databases">
        <authorList>
            <consortium name="Lawrence Berkeley National Laboratory"/>
            <person name="Haridas S."/>
            <person name="Hensen N."/>
            <person name="Bonometti L."/>
            <person name="Westerberg I."/>
            <person name="Brannstrom I.O."/>
            <person name="Guillou S."/>
            <person name="Cros-Aarteil S."/>
            <person name="Calhoun S."/>
            <person name="Kuo A."/>
            <person name="Mondo S."/>
            <person name="Pangilinan J."/>
            <person name="Riley R."/>
            <person name="Labutti K."/>
            <person name="Andreopoulos B."/>
            <person name="Lipzen A."/>
            <person name="Chen C."/>
            <person name="Yanf M."/>
            <person name="Daum C."/>
            <person name="Ng V."/>
            <person name="Clum A."/>
            <person name="Steindorff A."/>
            <person name="Ohm R."/>
            <person name="Martin F."/>
            <person name="Silar P."/>
            <person name="Natvig D."/>
            <person name="Lalanne C."/>
            <person name="Gautier V."/>
            <person name="Ament-Velasquez S.L."/>
            <person name="Kruys A."/>
            <person name="Hutchinson M.I."/>
            <person name="Powell A.J."/>
            <person name="Barry K."/>
            <person name="Miller A.N."/>
            <person name="Grigoriev I.V."/>
            <person name="Debuchy R."/>
            <person name="Gladieux P."/>
            <person name="Thoren M.H."/>
            <person name="Johannesson H."/>
        </authorList>
    </citation>
    <scope>NUCLEOTIDE SEQUENCE</scope>
    <source>
        <strain evidence="1">CBS 560.94</strain>
    </source>
</reference>
<comment type="caution">
    <text evidence="1">The sequence shown here is derived from an EMBL/GenBank/DDBJ whole genome shotgun (WGS) entry which is preliminary data.</text>
</comment>
<dbReference type="AlphaFoldDB" id="A0AAE0MP89"/>
<gene>
    <name evidence="1" type="ORF">B0H65DRAFT_253911</name>
</gene>
<proteinExistence type="predicted"/>
<dbReference type="EMBL" id="JAUEPP010000006">
    <property type="protein sequence ID" value="KAK3340276.1"/>
    <property type="molecule type" value="Genomic_DNA"/>
</dbReference>
<sequence>MAHRLFRKLSNHITKAWSFIYQITVGKLPSTLPRKTPGNEVSCCRGYQHSFFKHSKETTNYLEGTQTGTAPLHLDRDVGSTTKRPSRAVFRKARVLAHRLMWDSGPPQGRGRARPQKAFGNKPCLVLAQVSSRVAETRAISLLVVISSRKEPNLIGFLNPALPYHPLMKKFGDRIGLTAHLSQALGLDGNGTIADRAGQRGVWAGGQRAMTSNVRKRFNSVPRE</sequence>